<evidence type="ECO:0000313" key="1">
    <source>
        <dbReference type="EMBL" id="KAJ9071011.1"/>
    </source>
</evidence>
<evidence type="ECO:0000313" key="2">
    <source>
        <dbReference type="Proteomes" id="UP001165960"/>
    </source>
</evidence>
<sequence length="87" mass="9855">MDTGYIILASGQNEYSIVLVDAFAKQEIAQLAQLAEQESLITRLKVLTTDDLAKRIIVIPKRNMERLADEATTCWRGLFGNECYGYR</sequence>
<dbReference type="Proteomes" id="UP001165960">
    <property type="component" value="Unassembled WGS sequence"/>
</dbReference>
<organism evidence="1 2">
    <name type="scientific">Entomophthora muscae</name>
    <dbReference type="NCBI Taxonomy" id="34485"/>
    <lineage>
        <taxon>Eukaryota</taxon>
        <taxon>Fungi</taxon>
        <taxon>Fungi incertae sedis</taxon>
        <taxon>Zoopagomycota</taxon>
        <taxon>Entomophthoromycotina</taxon>
        <taxon>Entomophthoromycetes</taxon>
        <taxon>Entomophthorales</taxon>
        <taxon>Entomophthoraceae</taxon>
        <taxon>Entomophthora</taxon>
    </lineage>
</organism>
<protein>
    <submittedName>
        <fullName evidence="1">Uncharacterized protein</fullName>
    </submittedName>
</protein>
<gene>
    <name evidence="1" type="ORF">DSO57_1001781</name>
</gene>
<comment type="caution">
    <text evidence="1">The sequence shown here is derived from an EMBL/GenBank/DDBJ whole genome shotgun (WGS) entry which is preliminary data.</text>
</comment>
<dbReference type="EMBL" id="QTSX02003554">
    <property type="protein sequence ID" value="KAJ9071011.1"/>
    <property type="molecule type" value="Genomic_DNA"/>
</dbReference>
<proteinExistence type="predicted"/>
<accession>A0ACC2T8W2</accession>
<reference evidence="1" key="1">
    <citation type="submission" date="2022-04" db="EMBL/GenBank/DDBJ databases">
        <title>Genome of the entomopathogenic fungus Entomophthora muscae.</title>
        <authorList>
            <person name="Elya C."/>
            <person name="Lovett B.R."/>
            <person name="Lee E."/>
            <person name="Macias A.M."/>
            <person name="Hajek A.E."/>
            <person name="De Bivort B.L."/>
            <person name="Kasson M.T."/>
            <person name="De Fine Licht H.H."/>
            <person name="Stajich J.E."/>
        </authorList>
    </citation>
    <scope>NUCLEOTIDE SEQUENCE</scope>
    <source>
        <strain evidence="1">Berkeley</strain>
    </source>
</reference>
<keyword evidence="2" id="KW-1185">Reference proteome</keyword>
<name>A0ACC2T8W2_9FUNG</name>